<keyword evidence="2" id="KW-1185">Reference proteome</keyword>
<evidence type="ECO:0008006" key="3">
    <source>
        <dbReference type="Google" id="ProtNLM"/>
    </source>
</evidence>
<dbReference type="GeneID" id="18880081"/>
<protein>
    <recommendedName>
        <fullName evidence="3">F-box domain-containing protein</fullName>
    </recommendedName>
</protein>
<accession>R7S4Q8</accession>
<name>R7S4Q8_PUNST</name>
<dbReference type="AlphaFoldDB" id="R7S4Q8"/>
<dbReference type="SUPFAM" id="SSF52047">
    <property type="entry name" value="RNI-like"/>
    <property type="match status" value="1"/>
</dbReference>
<evidence type="ECO:0000313" key="1">
    <source>
        <dbReference type="EMBL" id="EIN04792.1"/>
    </source>
</evidence>
<dbReference type="KEGG" id="psq:PUNSTDRAFT_138437"/>
<dbReference type="HOGENOM" id="CLU_758980_0_0_1"/>
<dbReference type="EMBL" id="JH687553">
    <property type="protein sequence ID" value="EIN04792.1"/>
    <property type="molecule type" value="Genomic_DNA"/>
</dbReference>
<organism evidence="1 2">
    <name type="scientific">Punctularia strigosozonata (strain HHB-11173)</name>
    <name type="common">White-rot fungus</name>
    <dbReference type="NCBI Taxonomy" id="741275"/>
    <lineage>
        <taxon>Eukaryota</taxon>
        <taxon>Fungi</taxon>
        <taxon>Dikarya</taxon>
        <taxon>Basidiomycota</taxon>
        <taxon>Agaricomycotina</taxon>
        <taxon>Agaricomycetes</taxon>
        <taxon>Corticiales</taxon>
        <taxon>Punctulariaceae</taxon>
        <taxon>Punctularia</taxon>
    </lineage>
</organism>
<evidence type="ECO:0000313" key="2">
    <source>
        <dbReference type="Proteomes" id="UP000054196"/>
    </source>
</evidence>
<dbReference type="RefSeq" id="XP_007388185.1">
    <property type="nucleotide sequence ID" value="XM_007388123.1"/>
</dbReference>
<proteinExistence type="predicted"/>
<reference evidence="2" key="1">
    <citation type="journal article" date="2012" name="Science">
        <title>The Paleozoic origin of enzymatic lignin decomposition reconstructed from 31 fungal genomes.</title>
        <authorList>
            <person name="Floudas D."/>
            <person name="Binder M."/>
            <person name="Riley R."/>
            <person name="Barry K."/>
            <person name="Blanchette R.A."/>
            <person name="Henrissat B."/>
            <person name="Martinez A.T."/>
            <person name="Otillar R."/>
            <person name="Spatafora J.W."/>
            <person name="Yadav J.S."/>
            <person name="Aerts A."/>
            <person name="Benoit I."/>
            <person name="Boyd A."/>
            <person name="Carlson A."/>
            <person name="Copeland A."/>
            <person name="Coutinho P.M."/>
            <person name="de Vries R.P."/>
            <person name="Ferreira P."/>
            <person name="Findley K."/>
            <person name="Foster B."/>
            <person name="Gaskell J."/>
            <person name="Glotzer D."/>
            <person name="Gorecki P."/>
            <person name="Heitman J."/>
            <person name="Hesse C."/>
            <person name="Hori C."/>
            <person name="Igarashi K."/>
            <person name="Jurgens J.A."/>
            <person name="Kallen N."/>
            <person name="Kersten P."/>
            <person name="Kohler A."/>
            <person name="Kuees U."/>
            <person name="Kumar T.K.A."/>
            <person name="Kuo A."/>
            <person name="LaButti K."/>
            <person name="Larrondo L.F."/>
            <person name="Lindquist E."/>
            <person name="Ling A."/>
            <person name="Lombard V."/>
            <person name="Lucas S."/>
            <person name="Lundell T."/>
            <person name="Martin R."/>
            <person name="McLaughlin D.J."/>
            <person name="Morgenstern I."/>
            <person name="Morin E."/>
            <person name="Murat C."/>
            <person name="Nagy L.G."/>
            <person name="Nolan M."/>
            <person name="Ohm R.A."/>
            <person name="Patyshakuliyeva A."/>
            <person name="Rokas A."/>
            <person name="Ruiz-Duenas F.J."/>
            <person name="Sabat G."/>
            <person name="Salamov A."/>
            <person name="Samejima M."/>
            <person name="Schmutz J."/>
            <person name="Slot J.C."/>
            <person name="St John F."/>
            <person name="Stenlid J."/>
            <person name="Sun H."/>
            <person name="Sun S."/>
            <person name="Syed K."/>
            <person name="Tsang A."/>
            <person name="Wiebenga A."/>
            <person name="Young D."/>
            <person name="Pisabarro A."/>
            <person name="Eastwood D.C."/>
            <person name="Martin F."/>
            <person name="Cullen D."/>
            <person name="Grigoriev I.V."/>
            <person name="Hibbett D.S."/>
        </authorList>
    </citation>
    <scope>NUCLEOTIDE SEQUENCE [LARGE SCALE GENOMIC DNA]</scope>
    <source>
        <strain evidence="2">HHB-11173 SS5</strain>
    </source>
</reference>
<dbReference type="Proteomes" id="UP000054196">
    <property type="component" value="Unassembled WGS sequence"/>
</dbReference>
<sequence>MTCLPLDIINLIIDEIDDAITLQATSVVCKSLVDVSQRRLFRSVTISRAAGVGDMLKSNKRIAELVQTLRLFPRPDHMDILAVCTGLRALTLEYINSETINPFTPTLPSHIQSLRLGRCRFGSYGLFSTFIRANSHLRRLVMDDCDVFQGGGSEEPLKSQLALQILVVSRTRNHLASTSLFAPFHLDRVSELSITLSSTNDVALLHQVLCEAGLRLITMRITISRHEDSFIDGVCECLSTASKSSLRDVTLIISDSRHWNLSIALPTVIVNALSTPGIERIALNIWPAFSFFLLDSTELEDWEALDSALASTDRFPSLKEVSVFRVTCEKAMVHPHLSRYLPRCATQGILLSKSQYVKLDMNGDW</sequence>
<gene>
    <name evidence="1" type="ORF">PUNSTDRAFT_138437</name>
</gene>